<dbReference type="NCBIfam" id="TIGR01129">
    <property type="entry name" value="secD"/>
    <property type="match status" value="1"/>
</dbReference>
<dbReference type="InterPro" id="IPR022645">
    <property type="entry name" value="SecD/SecF_bac"/>
</dbReference>
<dbReference type="InterPro" id="IPR022813">
    <property type="entry name" value="SecD/SecF_arch_bac"/>
</dbReference>
<feature type="transmembrane region" description="Helical" evidence="12">
    <location>
        <begin position="283"/>
        <end position="303"/>
    </location>
</feature>
<comment type="similarity">
    <text evidence="11">In the N-terminal section; belongs to the SecD/SecF family. SecD subfamily.</text>
</comment>
<reference evidence="16 17" key="1">
    <citation type="submission" date="2017-12" db="EMBL/GenBank/DDBJ databases">
        <title>Taxonomic description and draft genome of Pradoshia cofamensis Gen. nov., sp. nov., a thermotolerant bacillale isolated from anterior gut of earthworm Eisenia fetida.</title>
        <authorList>
            <person name="Saha T."/>
            <person name="Chakraborty R."/>
        </authorList>
    </citation>
    <scope>NUCLEOTIDE SEQUENCE [LARGE SCALE GENOMIC DNA]</scope>
    <source>
        <strain evidence="16 17">EAG3</strain>
    </source>
</reference>
<feature type="transmembrane region" description="Helical" evidence="12">
    <location>
        <begin position="309"/>
        <end position="329"/>
    </location>
</feature>
<dbReference type="Gene3D" id="1.20.1640.10">
    <property type="entry name" value="Multidrug efflux transporter AcrB transmembrane domain"/>
    <property type="match status" value="2"/>
</dbReference>
<keyword evidence="5 12" id="KW-0653">Protein transport</keyword>
<comment type="similarity">
    <text evidence="10">In the C-terminal section; belongs to the SecD/SecF family. SecF subfamily.</text>
</comment>
<feature type="transmembrane region" description="Helical" evidence="12">
    <location>
        <begin position="622"/>
        <end position="643"/>
    </location>
</feature>
<feature type="domain" description="Protein translocase subunit SecDF P1" evidence="15">
    <location>
        <begin position="63"/>
        <end position="121"/>
    </location>
</feature>
<dbReference type="Pfam" id="PF02355">
    <property type="entry name" value="SecD_SecF_C"/>
    <property type="match status" value="2"/>
</dbReference>
<evidence type="ECO:0000256" key="8">
    <source>
        <dbReference type="ARBA" id="ARBA00023136"/>
    </source>
</evidence>
<dbReference type="GO" id="GO:0015450">
    <property type="term" value="F:protein-transporting ATPase activity"/>
    <property type="evidence" value="ECO:0007669"/>
    <property type="project" value="InterPro"/>
</dbReference>
<comment type="subunit">
    <text evidence="12">Forms a complex with SecF. Part of the essential Sec protein translocation apparatus which comprises SecA, SecYEG and auxiliary proteins SecDF. Other proteins may also be involved.</text>
</comment>
<keyword evidence="2 12" id="KW-0813">Transport</keyword>
<dbReference type="InterPro" id="IPR048634">
    <property type="entry name" value="SecD_SecF_C"/>
</dbReference>
<dbReference type="EMBL" id="PKOZ01000001">
    <property type="protein sequence ID" value="PQD96391.1"/>
    <property type="molecule type" value="Genomic_DNA"/>
</dbReference>
<keyword evidence="7 12" id="KW-0811">Translocation</keyword>
<dbReference type="AlphaFoldDB" id="A0A2S7N2T3"/>
<feature type="domain" description="Protein export membrane protein SecD/SecF C-terminal" evidence="14">
    <location>
        <begin position="551"/>
        <end position="729"/>
    </location>
</feature>
<evidence type="ECO:0000259" key="15">
    <source>
        <dbReference type="Pfam" id="PF21760"/>
    </source>
</evidence>
<evidence type="ECO:0000256" key="13">
    <source>
        <dbReference type="HAMAP-Rule" id="MF_01464"/>
    </source>
</evidence>
<dbReference type="InterPro" id="IPR022646">
    <property type="entry name" value="SecD/SecF_CS"/>
</dbReference>
<evidence type="ECO:0000256" key="3">
    <source>
        <dbReference type="ARBA" id="ARBA00022475"/>
    </source>
</evidence>
<keyword evidence="17" id="KW-1185">Reference proteome</keyword>
<evidence type="ECO:0000313" key="16">
    <source>
        <dbReference type="EMBL" id="PQD96391.1"/>
    </source>
</evidence>
<feature type="transmembrane region" description="Helical" evidence="12">
    <location>
        <begin position="382"/>
        <end position="401"/>
    </location>
</feature>
<dbReference type="HAMAP" id="MF_01464_B">
    <property type="entry name" value="SecF_B"/>
    <property type="match status" value="1"/>
</dbReference>
<dbReference type="GO" id="GO:0065002">
    <property type="term" value="P:intracellular protein transmembrane transport"/>
    <property type="evidence" value="ECO:0007669"/>
    <property type="project" value="UniProtKB-UniRule"/>
</dbReference>
<feature type="transmembrane region" description="Helical" evidence="12">
    <location>
        <begin position="571"/>
        <end position="588"/>
    </location>
</feature>
<dbReference type="GO" id="GO:0006605">
    <property type="term" value="P:protein targeting"/>
    <property type="evidence" value="ECO:0007669"/>
    <property type="project" value="UniProtKB-UniRule"/>
</dbReference>
<dbReference type="PANTHER" id="PTHR30081">
    <property type="entry name" value="PROTEIN-EXPORT MEMBRANE PROTEIN SEC"/>
    <property type="match status" value="1"/>
</dbReference>
<comment type="function">
    <text evidence="9 12">Part of the Sec protein translocase complex. Interacts with the SecYEG preprotein conducting channel. SecDF uses the proton motive force (PMF) to complete protein translocation after the ATP-dependent function of SecA.</text>
</comment>
<dbReference type="Gene3D" id="3.30.70.3220">
    <property type="match status" value="1"/>
</dbReference>
<evidence type="ECO:0000259" key="14">
    <source>
        <dbReference type="Pfam" id="PF02355"/>
    </source>
</evidence>
<feature type="transmembrane region" description="Helical" evidence="12">
    <location>
        <begin position="702"/>
        <end position="728"/>
    </location>
</feature>
<organism evidence="16 17">
    <name type="scientific">Pradoshia eiseniae</name>
    <dbReference type="NCBI Taxonomy" id="2064768"/>
    <lineage>
        <taxon>Bacteria</taxon>
        <taxon>Bacillati</taxon>
        <taxon>Bacillota</taxon>
        <taxon>Bacilli</taxon>
        <taxon>Bacillales</taxon>
        <taxon>Bacillaceae</taxon>
        <taxon>Pradoshia</taxon>
    </lineage>
</organism>
<keyword evidence="3 12" id="KW-1003">Cell membrane</keyword>
<dbReference type="InterPro" id="IPR048631">
    <property type="entry name" value="SecD_1st"/>
</dbReference>
<evidence type="ECO:0000256" key="4">
    <source>
        <dbReference type="ARBA" id="ARBA00022692"/>
    </source>
</evidence>
<dbReference type="HAMAP" id="MF_01463_B">
    <property type="entry name" value="SecD_B"/>
    <property type="match status" value="1"/>
</dbReference>
<dbReference type="NCBIfam" id="TIGR00916">
    <property type="entry name" value="2A0604s01"/>
    <property type="match status" value="2"/>
</dbReference>
<feature type="transmembrane region" description="Helical" evidence="12">
    <location>
        <begin position="678"/>
        <end position="696"/>
    </location>
</feature>
<feature type="transmembrane region" description="Helical" evidence="12">
    <location>
        <begin position="358"/>
        <end position="376"/>
    </location>
</feature>
<dbReference type="Pfam" id="PF21760">
    <property type="entry name" value="SecD_1st"/>
    <property type="match status" value="1"/>
</dbReference>
<dbReference type="RefSeq" id="WP_104847491.1">
    <property type="nucleotide sequence ID" value="NZ_PKOZ01000001.1"/>
</dbReference>
<dbReference type="FunFam" id="1.20.1640.10:FF:000024">
    <property type="entry name" value="Multifunctional fusion protein"/>
    <property type="match status" value="1"/>
</dbReference>
<evidence type="ECO:0000256" key="9">
    <source>
        <dbReference type="ARBA" id="ARBA00059018"/>
    </source>
</evidence>
<evidence type="ECO:0000256" key="11">
    <source>
        <dbReference type="ARBA" id="ARBA00061053"/>
    </source>
</evidence>
<evidence type="ECO:0000256" key="2">
    <source>
        <dbReference type="ARBA" id="ARBA00022448"/>
    </source>
</evidence>
<comment type="caution">
    <text evidence="12">Lacks conserved residue(s) required for the propagation of feature annotation.</text>
</comment>
<evidence type="ECO:0000256" key="12">
    <source>
        <dbReference type="HAMAP-Rule" id="MF_01463"/>
    </source>
</evidence>
<evidence type="ECO:0000256" key="6">
    <source>
        <dbReference type="ARBA" id="ARBA00022989"/>
    </source>
</evidence>
<feature type="domain" description="Protein export membrane protein SecD/SecF C-terminal" evidence="14">
    <location>
        <begin position="239"/>
        <end position="406"/>
    </location>
</feature>
<keyword evidence="8 12" id="KW-0472">Membrane</keyword>
<dbReference type="PANTHER" id="PTHR30081:SF1">
    <property type="entry name" value="PROTEIN TRANSLOCASE SUBUNIT SECD"/>
    <property type="match status" value="1"/>
</dbReference>
<dbReference type="Proteomes" id="UP000239663">
    <property type="component" value="Unassembled WGS sequence"/>
</dbReference>
<evidence type="ECO:0000256" key="5">
    <source>
        <dbReference type="ARBA" id="ARBA00022927"/>
    </source>
</evidence>
<dbReference type="GO" id="GO:0043952">
    <property type="term" value="P:protein transport by the Sec complex"/>
    <property type="evidence" value="ECO:0007669"/>
    <property type="project" value="UniProtKB-UniRule"/>
</dbReference>
<comment type="similarity">
    <text evidence="13">Belongs to the SecD/SecF family. SecF subfamily.</text>
</comment>
<comment type="subunit">
    <text evidence="13">Forms a complex with SecD. Part of the essential Sec protein translocation apparatus which comprises SecA, SecYEG and auxiliary proteins SecDF. Other proteins may also be involved.</text>
</comment>
<dbReference type="NCBIfam" id="NF009581">
    <property type="entry name" value="PRK13024.1-1"/>
    <property type="match status" value="1"/>
</dbReference>
<protein>
    <recommendedName>
        <fullName evidence="12 13">Multifunctional fusion protein</fullName>
    </recommendedName>
    <domain>
        <recommendedName>
            <fullName evidence="12">Protein translocase subunit SecD</fullName>
        </recommendedName>
    </domain>
    <domain>
        <recommendedName>
            <fullName evidence="13">Protein-export membrane protein SecF</fullName>
        </recommendedName>
    </domain>
</protein>
<sequence>MVKRSRIVAFLLIVLVLGGTMLGTTENVMKNIKLGLDLQGGFEVLYKVEPLKEGQKIDNDTMSATASALDRRINVLGVSEPSISIEDDNRIRVQLAGVADQENAREILSTSANLTFRDVNDKIMLDGSDLEEGGASQSYDETNQPVVSVKLKDGKKFGEVTKEILAMAPNNQLVIWLDFEEGKDSYEAEVAKENPKFISAPNVNYQINSDEVMISGNFTVEEAKELASVLNAGALPVQLEEIYSTSVGASFGEEALNSTLFAGMIGILAIFLFMILYYRLPGVVAVVTLSAYVYLIILVYDWMNAVLTLPGIAALILGVGMAVDANIITNERIRDEIKKGRTIKAAFKEGNKNSLSTIFDANLTTLLAAAVLFIYGTSSVKGFATSLIVSILVSFITAVYGTRLIMGLWVNSNLLDTRPGWFGVKKKDIHDLDEFKKDKYLPTRFDKWDFVKPAKKFFIFSIVLTLIGIGSLFVRSMNLGIDFSSGSRIQITSDEKISVDEINSDLEKNGIVAQDVVLTGNEDKSVVVRTKQVFNKDEIAELGTYFEEKYAHNPNVNTVSPTIGKELAKNALIATAIASIGIVIYASIRFEWRMALPSVLALLHDAFMIITIFSLFQIEVDLTFIAAVLTIIGYSINDTIVTFDRIRENMRLKKRIKTQAELNEIVNISIRQTLVRSFNTVITVLVVVIAMMIFGSESIWNFNLALLIGLITGMYSSVLIASPLYAILKGRELKKKGTLKTYKEKRASSDQPQV</sequence>
<dbReference type="Pfam" id="PF07549">
    <property type="entry name" value="Sec_GG"/>
    <property type="match status" value="1"/>
</dbReference>
<evidence type="ECO:0000256" key="1">
    <source>
        <dbReference type="ARBA" id="ARBA00004651"/>
    </source>
</evidence>
<name>A0A2S7N2T3_9BACI</name>
<dbReference type="FunFam" id="1.20.1640.10:FF:000004">
    <property type="entry name" value="Protein translocase subunit SecD"/>
    <property type="match status" value="1"/>
</dbReference>
<keyword evidence="6 12" id="KW-1133">Transmembrane helix</keyword>
<dbReference type="NCBIfam" id="TIGR00966">
    <property type="entry name" value="transloc_SecF"/>
    <property type="match status" value="1"/>
</dbReference>
<dbReference type="InterPro" id="IPR005665">
    <property type="entry name" value="SecF_bac"/>
</dbReference>
<feature type="transmembrane region" description="Helical" evidence="12">
    <location>
        <begin position="457"/>
        <end position="474"/>
    </location>
</feature>
<dbReference type="GO" id="GO:0005886">
    <property type="term" value="C:plasma membrane"/>
    <property type="evidence" value="ECO:0007669"/>
    <property type="project" value="UniProtKB-SubCell"/>
</dbReference>
<comment type="caution">
    <text evidence="16">The sequence shown here is derived from an EMBL/GenBank/DDBJ whole genome shotgun (WGS) entry which is preliminary data.</text>
</comment>
<dbReference type="OrthoDB" id="9805019at2"/>
<evidence type="ECO:0000256" key="10">
    <source>
        <dbReference type="ARBA" id="ARBA00060856"/>
    </source>
</evidence>
<evidence type="ECO:0000313" key="17">
    <source>
        <dbReference type="Proteomes" id="UP000239663"/>
    </source>
</evidence>
<gene>
    <name evidence="12" type="primary">secD</name>
    <name evidence="13" type="synonym">secF</name>
    <name evidence="16" type="ORF">CYL18_00375</name>
</gene>
<feature type="transmembrane region" description="Helical" evidence="12">
    <location>
        <begin position="260"/>
        <end position="278"/>
    </location>
</feature>
<accession>A0A2S7N2T3</accession>
<dbReference type="InterPro" id="IPR055344">
    <property type="entry name" value="SecD_SecF_C_bact"/>
</dbReference>
<keyword evidence="4 12" id="KW-0812">Transmembrane</keyword>
<dbReference type="InterPro" id="IPR005791">
    <property type="entry name" value="SecD"/>
</dbReference>
<dbReference type="PRINTS" id="PR01755">
    <property type="entry name" value="SECFTRNLCASE"/>
</dbReference>
<proteinExistence type="inferred from homology"/>
<dbReference type="SUPFAM" id="SSF82866">
    <property type="entry name" value="Multidrug efflux transporter AcrB transmembrane domain"/>
    <property type="match status" value="2"/>
</dbReference>
<comment type="subcellular location">
    <subcellularLocation>
        <location evidence="1 12">Cell membrane</location>
        <topology evidence="1 12">Multi-pass membrane protein</topology>
    </subcellularLocation>
</comment>
<feature type="transmembrane region" description="Helical" evidence="12">
    <location>
        <begin position="595"/>
        <end position="616"/>
    </location>
</feature>
<comment type="similarity">
    <text evidence="12">Belongs to the SecD/SecF family. SecD subfamily.</text>
</comment>
<evidence type="ECO:0000256" key="7">
    <source>
        <dbReference type="ARBA" id="ARBA00023010"/>
    </source>
</evidence>